<sequence>MLWCVVLVQITELLDLLSLGSSIPRQRRWHRKSQNRFVTAGETASYAGSSKIMAEANKAKEEAEQEERKRLADSAAYSNPCHPYLIPRLSSNVRALRRWPVAGYYPSDARWRSDSVRATANPTISFLESSRSFPSAVLFSSLSFLHT</sequence>
<evidence type="ECO:0000313" key="3">
    <source>
        <dbReference type="EMBL" id="KAK7606518.1"/>
    </source>
</evidence>
<dbReference type="EMBL" id="JBBPBF010000047">
    <property type="protein sequence ID" value="KAK7606518.1"/>
    <property type="molecule type" value="Genomic_DNA"/>
</dbReference>
<protein>
    <submittedName>
        <fullName evidence="3">Uncharacterized protein</fullName>
    </submittedName>
</protein>
<keyword evidence="4" id="KW-1185">Reference proteome</keyword>
<evidence type="ECO:0000256" key="1">
    <source>
        <dbReference type="SAM" id="Coils"/>
    </source>
</evidence>
<organism evidence="3 4">
    <name type="scientific">Phyllosticta paracitricarpa</name>
    <dbReference type="NCBI Taxonomy" id="2016321"/>
    <lineage>
        <taxon>Eukaryota</taxon>
        <taxon>Fungi</taxon>
        <taxon>Dikarya</taxon>
        <taxon>Ascomycota</taxon>
        <taxon>Pezizomycotina</taxon>
        <taxon>Dothideomycetes</taxon>
        <taxon>Dothideomycetes incertae sedis</taxon>
        <taxon>Botryosphaeriales</taxon>
        <taxon>Phyllostictaceae</taxon>
        <taxon>Phyllosticta</taxon>
    </lineage>
</organism>
<feature type="coiled-coil region" evidence="1">
    <location>
        <begin position="46"/>
        <end position="73"/>
    </location>
</feature>
<dbReference type="Proteomes" id="UP001367316">
    <property type="component" value="Unassembled WGS sequence"/>
</dbReference>
<name>A0ABR1MUA6_9PEZI</name>
<gene>
    <name evidence="3" type="ORF">JOL62DRAFT_336490</name>
</gene>
<comment type="caution">
    <text evidence="3">The sequence shown here is derived from an EMBL/GenBank/DDBJ whole genome shotgun (WGS) entry which is preliminary data.</text>
</comment>
<accession>A0ABR1MUA6</accession>
<feature type="signal peptide" evidence="2">
    <location>
        <begin position="1"/>
        <end position="22"/>
    </location>
</feature>
<keyword evidence="2" id="KW-0732">Signal</keyword>
<evidence type="ECO:0000256" key="2">
    <source>
        <dbReference type="SAM" id="SignalP"/>
    </source>
</evidence>
<evidence type="ECO:0000313" key="4">
    <source>
        <dbReference type="Proteomes" id="UP001367316"/>
    </source>
</evidence>
<keyword evidence="1" id="KW-0175">Coiled coil</keyword>
<proteinExistence type="predicted"/>
<reference evidence="3 4" key="1">
    <citation type="submission" date="2024-04" db="EMBL/GenBank/DDBJ databases">
        <title>Phyllosticta paracitricarpa is synonymous to the EU quarantine fungus P. citricarpa based on phylogenomic analyses.</title>
        <authorList>
            <consortium name="Lawrence Berkeley National Laboratory"/>
            <person name="Van ingen-buijs V.A."/>
            <person name="Van westerhoven A.C."/>
            <person name="Haridas S."/>
            <person name="Skiadas P."/>
            <person name="Martin F."/>
            <person name="Groenewald J.Z."/>
            <person name="Crous P.W."/>
            <person name="Seidl M.F."/>
        </authorList>
    </citation>
    <scope>NUCLEOTIDE SEQUENCE [LARGE SCALE GENOMIC DNA]</scope>
    <source>
        <strain evidence="3 4">CBS 141358</strain>
    </source>
</reference>
<feature type="chain" id="PRO_5046812071" evidence="2">
    <location>
        <begin position="23"/>
        <end position="147"/>
    </location>
</feature>